<dbReference type="SUPFAM" id="SSF50044">
    <property type="entry name" value="SH3-domain"/>
    <property type="match status" value="1"/>
</dbReference>
<proteinExistence type="predicted"/>
<dbReference type="InterPro" id="IPR036028">
    <property type="entry name" value="SH3-like_dom_sf"/>
</dbReference>
<name>A0A3M2I2G0_9GAMM</name>
<dbReference type="OrthoDB" id="1030757at2"/>
<evidence type="ECO:0000259" key="2">
    <source>
        <dbReference type="PROSITE" id="PS50002"/>
    </source>
</evidence>
<comment type="caution">
    <text evidence="3">The sequence shown here is derived from an EMBL/GenBank/DDBJ whole genome shotgun (WGS) entry which is preliminary data.</text>
</comment>
<dbReference type="Pfam" id="PF07653">
    <property type="entry name" value="SH3_2"/>
    <property type="match status" value="1"/>
</dbReference>
<keyword evidence="1" id="KW-0728">SH3 domain</keyword>
<organism evidence="3 4">
    <name type="scientific">Solilutibacter pythonis</name>
    <dbReference type="NCBI Taxonomy" id="2483112"/>
    <lineage>
        <taxon>Bacteria</taxon>
        <taxon>Pseudomonadati</taxon>
        <taxon>Pseudomonadota</taxon>
        <taxon>Gammaproteobacteria</taxon>
        <taxon>Lysobacterales</taxon>
        <taxon>Lysobacteraceae</taxon>
        <taxon>Solilutibacter</taxon>
    </lineage>
</organism>
<reference evidence="3 4" key="1">
    <citation type="submission" date="2018-10" db="EMBL/GenBank/DDBJ databases">
        <title>Proposal of Lysobacter pythonis sp. nov. isolated from royal pythons (Python regius).</title>
        <authorList>
            <person name="Hans-Juergen B."/>
            <person name="Huptas C."/>
            <person name="Sandra B."/>
            <person name="Igor L."/>
            <person name="Joachim S."/>
            <person name="Siegfried S."/>
            <person name="Mareike W."/>
            <person name="Peter K."/>
        </authorList>
    </citation>
    <scope>NUCLEOTIDE SEQUENCE [LARGE SCALE GENOMIC DNA]</scope>
    <source>
        <strain evidence="3 4">4284/11</strain>
    </source>
</reference>
<accession>A0A3M2I2G0</accession>
<sequence>MRQARVIAAHRVPDHPPIRVGVGERVRLGGRDGDWPAFVWITRADGLGGWIPRDLLAAEPDGRHAIAQDTYDTLELAADAGETLRLYREQAGWWWAENRHGARGWFPARHLESKKGHSE</sequence>
<dbReference type="RefSeq" id="WP_122101186.1">
    <property type="nucleotide sequence ID" value="NZ_RFLY01000006.1"/>
</dbReference>
<protein>
    <submittedName>
        <fullName evidence="3">Peptide-binding protein</fullName>
    </submittedName>
</protein>
<dbReference type="PROSITE" id="PS50002">
    <property type="entry name" value="SH3"/>
    <property type="match status" value="1"/>
</dbReference>
<dbReference type="AlphaFoldDB" id="A0A3M2I2G0"/>
<evidence type="ECO:0000313" key="4">
    <source>
        <dbReference type="Proteomes" id="UP000275012"/>
    </source>
</evidence>
<dbReference type="CDD" id="cd00174">
    <property type="entry name" value="SH3"/>
    <property type="match status" value="1"/>
</dbReference>
<dbReference type="SMART" id="SM00326">
    <property type="entry name" value="SH3"/>
    <property type="match status" value="1"/>
</dbReference>
<dbReference type="InterPro" id="IPR001452">
    <property type="entry name" value="SH3_domain"/>
</dbReference>
<keyword evidence="4" id="KW-1185">Reference proteome</keyword>
<evidence type="ECO:0000256" key="1">
    <source>
        <dbReference type="ARBA" id="ARBA00022443"/>
    </source>
</evidence>
<feature type="domain" description="SH3" evidence="2">
    <location>
        <begin position="60"/>
        <end position="116"/>
    </location>
</feature>
<dbReference type="Proteomes" id="UP000275012">
    <property type="component" value="Unassembled WGS sequence"/>
</dbReference>
<dbReference type="EMBL" id="RFLY01000006">
    <property type="protein sequence ID" value="RMH93382.1"/>
    <property type="molecule type" value="Genomic_DNA"/>
</dbReference>
<evidence type="ECO:0000313" key="3">
    <source>
        <dbReference type="EMBL" id="RMH93382.1"/>
    </source>
</evidence>
<gene>
    <name evidence="3" type="ORF">EBB59_05755</name>
</gene>
<dbReference type="Gene3D" id="2.30.30.40">
    <property type="entry name" value="SH3 Domains"/>
    <property type="match status" value="1"/>
</dbReference>